<evidence type="ECO:0000259" key="8">
    <source>
        <dbReference type="PROSITE" id="PS50850"/>
    </source>
</evidence>
<dbReference type="InterPro" id="IPR011701">
    <property type="entry name" value="MFS"/>
</dbReference>
<feature type="transmembrane region" description="Helical" evidence="7">
    <location>
        <begin position="244"/>
        <end position="266"/>
    </location>
</feature>
<feature type="transmembrane region" description="Helical" evidence="7">
    <location>
        <begin position="358"/>
        <end position="377"/>
    </location>
</feature>
<evidence type="ECO:0000256" key="7">
    <source>
        <dbReference type="SAM" id="Phobius"/>
    </source>
</evidence>
<feature type="transmembrane region" description="Helical" evidence="7">
    <location>
        <begin position="216"/>
        <end position="238"/>
    </location>
</feature>
<name>A0A210QDI1_MIZYE</name>
<dbReference type="InterPro" id="IPR005829">
    <property type="entry name" value="Sugar_transporter_CS"/>
</dbReference>
<feature type="domain" description="Major facilitator superfamily (MFS) profile" evidence="8">
    <location>
        <begin position="92"/>
        <end position="501"/>
    </location>
</feature>
<accession>A0A210QDI1</accession>
<keyword evidence="10" id="KW-1185">Reference proteome</keyword>
<dbReference type="GO" id="GO:0016020">
    <property type="term" value="C:membrane"/>
    <property type="evidence" value="ECO:0007669"/>
    <property type="project" value="UniProtKB-SubCell"/>
</dbReference>
<dbReference type="InterPro" id="IPR036259">
    <property type="entry name" value="MFS_trans_sf"/>
</dbReference>
<dbReference type="EMBL" id="NEDP02004093">
    <property type="protein sequence ID" value="OWF46748.1"/>
    <property type="molecule type" value="Genomic_DNA"/>
</dbReference>
<feature type="transmembrane region" description="Helical" evidence="7">
    <location>
        <begin position="126"/>
        <end position="150"/>
    </location>
</feature>
<dbReference type="InterPro" id="IPR020846">
    <property type="entry name" value="MFS_dom"/>
</dbReference>
<keyword evidence="5 7" id="KW-0472">Membrane</keyword>
<feature type="compositionally biased region" description="Acidic residues" evidence="6">
    <location>
        <begin position="29"/>
        <end position="45"/>
    </location>
</feature>
<dbReference type="SUPFAM" id="SSF103473">
    <property type="entry name" value="MFS general substrate transporter"/>
    <property type="match status" value="1"/>
</dbReference>
<dbReference type="PROSITE" id="PS50850">
    <property type="entry name" value="MFS"/>
    <property type="match status" value="1"/>
</dbReference>
<evidence type="ECO:0000256" key="6">
    <source>
        <dbReference type="SAM" id="MobiDB-lite"/>
    </source>
</evidence>
<evidence type="ECO:0000313" key="9">
    <source>
        <dbReference type="EMBL" id="OWF46748.1"/>
    </source>
</evidence>
<evidence type="ECO:0000313" key="10">
    <source>
        <dbReference type="Proteomes" id="UP000242188"/>
    </source>
</evidence>
<feature type="transmembrane region" description="Helical" evidence="7">
    <location>
        <begin position="476"/>
        <end position="498"/>
    </location>
</feature>
<reference evidence="9 10" key="1">
    <citation type="journal article" date="2017" name="Nat. Ecol. Evol.">
        <title>Scallop genome provides insights into evolution of bilaterian karyotype and development.</title>
        <authorList>
            <person name="Wang S."/>
            <person name="Zhang J."/>
            <person name="Jiao W."/>
            <person name="Li J."/>
            <person name="Xun X."/>
            <person name="Sun Y."/>
            <person name="Guo X."/>
            <person name="Huan P."/>
            <person name="Dong B."/>
            <person name="Zhang L."/>
            <person name="Hu X."/>
            <person name="Sun X."/>
            <person name="Wang J."/>
            <person name="Zhao C."/>
            <person name="Wang Y."/>
            <person name="Wang D."/>
            <person name="Huang X."/>
            <person name="Wang R."/>
            <person name="Lv J."/>
            <person name="Li Y."/>
            <person name="Zhang Z."/>
            <person name="Liu B."/>
            <person name="Lu W."/>
            <person name="Hui Y."/>
            <person name="Liang J."/>
            <person name="Zhou Z."/>
            <person name="Hou R."/>
            <person name="Li X."/>
            <person name="Liu Y."/>
            <person name="Li H."/>
            <person name="Ning X."/>
            <person name="Lin Y."/>
            <person name="Zhao L."/>
            <person name="Xing Q."/>
            <person name="Dou J."/>
            <person name="Li Y."/>
            <person name="Mao J."/>
            <person name="Guo H."/>
            <person name="Dou H."/>
            <person name="Li T."/>
            <person name="Mu C."/>
            <person name="Jiang W."/>
            <person name="Fu Q."/>
            <person name="Fu X."/>
            <person name="Miao Y."/>
            <person name="Liu J."/>
            <person name="Yu Q."/>
            <person name="Li R."/>
            <person name="Liao H."/>
            <person name="Li X."/>
            <person name="Kong Y."/>
            <person name="Jiang Z."/>
            <person name="Chourrout D."/>
            <person name="Li R."/>
            <person name="Bao Z."/>
        </authorList>
    </citation>
    <scope>NUCLEOTIDE SEQUENCE [LARGE SCALE GENOMIC DNA]</scope>
    <source>
        <strain evidence="9 10">PY_sf001</strain>
    </source>
</reference>
<sequence>MSCVLVGEVKYTMSSLFRENSEERSDEISLSEEINEDEEKEEEETSATPNVPSYEAFSGHTNDKQCNRTMLPSENLDDVFSSIKFGRFHIKMMILTCHGYFAVCSEMMLIIFLTDPLKKEWNVPNMVYPWFLACGGVGGILGGVVIGIVSDKYGRRIPFLISVFILAVFAGIAPFVNSFPLFVFVRTLISVGEGGLGALVYVQLLEFLPRKNRGSCLVTITLSGTMGAVYASAMAWWLLSQYGWRVFMGACAIPTVIQIPVSLALIKESPRFLFVSGRKEAGIAVLKEMARQNKTQLHTVDIDCPTSENRGRMCDLLKPALRGRTLVISAIWLLQCIGYWGVTLFLPEYMHSVGMDPYLNTFSVFLAQIPGMFFAIINIETHMLGRIRCLRVFSFFTCLSLVLFAFIDDVAVKTVTVMVCYFFMVPVFSILNTLTAEMYPTEIRTTALAFVSVLIGLPSLFTPFLSAGVLFSGVLWLYPLVWSACFLVQTFLTFFLYWETAGKKLDNH</sequence>
<dbReference type="GO" id="GO:0022857">
    <property type="term" value="F:transmembrane transporter activity"/>
    <property type="evidence" value="ECO:0007669"/>
    <property type="project" value="InterPro"/>
</dbReference>
<dbReference type="CDD" id="cd17316">
    <property type="entry name" value="MFS_SV2_like"/>
    <property type="match status" value="1"/>
</dbReference>
<proteinExistence type="predicted"/>
<feature type="transmembrane region" description="Helical" evidence="7">
    <location>
        <begin position="413"/>
        <end position="435"/>
    </location>
</feature>
<evidence type="ECO:0000256" key="5">
    <source>
        <dbReference type="ARBA" id="ARBA00023136"/>
    </source>
</evidence>
<feature type="transmembrane region" description="Helical" evidence="7">
    <location>
        <begin position="389"/>
        <end position="407"/>
    </location>
</feature>
<feature type="transmembrane region" description="Helical" evidence="7">
    <location>
        <begin position="182"/>
        <end position="204"/>
    </location>
</feature>
<organism evidence="9 10">
    <name type="scientific">Mizuhopecten yessoensis</name>
    <name type="common">Japanese scallop</name>
    <name type="synonym">Patinopecten yessoensis</name>
    <dbReference type="NCBI Taxonomy" id="6573"/>
    <lineage>
        <taxon>Eukaryota</taxon>
        <taxon>Metazoa</taxon>
        <taxon>Spiralia</taxon>
        <taxon>Lophotrochozoa</taxon>
        <taxon>Mollusca</taxon>
        <taxon>Bivalvia</taxon>
        <taxon>Autobranchia</taxon>
        <taxon>Pteriomorphia</taxon>
        <taxon>Pectinida</taxon>
        <taxon>Pectinoidea</taxon>
        <taxon>Pectinidae</taxon>
        <taxon>Mizuhopecten</taxon>
    </lineage>
</organism>
<feature type="region of interest" description="Disordered" evidence="6">
    <location>
        <begin position="19"/>
        <end position="57"/>
    </location>
</feature>
<dbReference type="Gene3D" id="1.20.1250.20">
    <property type="entry name" value="MFS general substrate transporter like domains"/>
    <property type="match status" value="1"/>
</dbReference>
<dbReference type="PROSITE" id="PS00216">
    <property type="entry name" value="SUGAR_TRANSPORT_1"/>
    <property type="match status" value="1"/>
</dbReference>
<comment type="caution">
    <text evidence="9">The sequence shown here is derived from an EMBL/GenBank/DDBJ whole genome shotgun (WGS) entry which is preliminary data.</text>
</comment>
<comment type="subcellular location">
    <subcellularLocation>
        <location evidence="1">Membrane</location>
        <topology evidence="1">Multi-pass membrane protein</topology>
    </subcellularLocation>
</comment>
<evidence type="ECO:0000256" key="3">
    <source>
        <dbReference type="ARBA" id="ARBA00022692"/>
    </source>
</evidence>
<gene>
    <name evidence="9" type="ORF">KP79_PYT18859</name>
</gene>
<dbReference type="PANTHER" id="PTHR23511">
    <property type="entry name" value="SYNAPTIC VESICLE GLYCOPROTEIN 2"/>
    <property type="match status" value="1"/>
</dbReference>
<feature type="transmembrane region" description="Helical" evidence="7">
    <location>
        <begin position="157"/>
        <end position="176"/>
    </location>
</feature>
<feature type="transmembrane region" description="Helical" evidence="7">
    <location>
        <begin position="326"/>
        <end position="346"/>
    </location>
</feature>
<evidence type="ECO:0000256" key="4">
    <source>
        <dbReference type="ARBA" id="ARBA00022989"/>
    </source>
</evidence>
<evidence type="ECO:0000256" key="1">
    <source>
        <dbReference type="ARBA" id="ARBA00004141"/>
    </source>
</evidence>
<feature type="transmembrane region" description="Helical" evidence="7">
    <location>
        <begin position="92"/>
        <end position="114"/>
    </location>
</feature>
<protein>
    <recommendedName>
        <fullName evidence="8">Major facilitator superfamily (MFS) profile domain-containing protein</fullName>
    </recommendedName>
</protein>
<keyword evidence="4 7" id="KW-1133">Transmembrane helix</keyword>
<keyword evidence="2" id="KW-0813">Transport</keyword>
<feature type="transmembrane region" description="Helical" evidence="7">
    <location>
        <begin position="447"/>
        <end position="470"/>
    </location>
</feature>
<dbReference type="Proteomes" id="UP000242188">
    <property type="component" value="Unassembled WGS sequence"/>
</dbReference>
<dbReference type="OrthoDB" id="10262656at2759"/>
<dbReference type="Pfam" id="PF07690">
    <property type="entry name" value="MFS_1"/>
    <property type="match status" value="1"/>
</dbReference>
<keyword evidence="3 7" id="KW-0812">Transmembrane</keyword>
<dbReference type="PANTHER" id="PTHR23511:SF34">
    <property type="entry name" value="SYNAPTIC VESICLE GLYCOPROTEIN 2"/>
    <property type="match status" value="1"/>
</dbReference>
<dbReference type="STRING" id="6573.A0A210QDI1"/>
<evidence type="ECO:0000256" key="2">
    <source>
        <dbReference type="ARBA" id="ARBA00022448"/>
    </source>
</evidence>
<dbReference type="AlphaFoldDB" id="A0A210QDI1"/>